<protein>
    <submittedName>
        <fullName evidence="1">Uncharacterized protein</fullName>
    </submittedName>
</protein>
<organism evidence="1 2">
    <name type="scientific">Paracoccus litorisediminis</name>
    <dbReference type="NCBI Taxonomy" id="2006130"/>
    <lineage>
        <taxon>Bacteria</taxon>
        <taxon>Pseudomonadati</taxon>
        <taxon>Pseudomonadota</taxon>
        <taxon>Alphaproteobacteria</taxon>
        <taxon>Rhodobacterales</taxon>
        <taxon>Paracoccaceae</taxon>
        <taxon>Paracoccus</taxon>
    </lineage>
</organism>
<dbReference type="RefSeq" id="WP_155042086.1">
    <property type="nucleotide sequence ID" value="NZ_WMIG01000026.1"/>
</dbReference>
<sequence>MSDAPTPKQIPTLGGVMGELLETAKRLATEHGITSCCEAHAGAKLLAVTYLNTCRSLGESPAQAMQALPILAHSLSRAPEGETIH</sequence>
<name>A0A844HV05_9RHOB</name>
<accession>A0A844HV05</accession>
<dbReference type="Proteomes" id="UP000449846">
    <property type="component" value="Unassembled WGS sequence"/>
</dbReference>
<comment type="caution">
    <text evidence="1">The sequence shown here is derived from an EMBL/GenBank/DDBJ whole genome shotgun (WGS) entry which is preliminary data.</text>
</comment>
<dbReference type="AlphaFoldDB" id="A0A844HV05"/>
<evidence type="ECO:0000313" key="1">
    <source>
        <dbReference type="EMBL" id="MTH62135.1"/>
    </source>
</evidence>
<gene>
    <name evidence="1" type="ORF">GL300_23330</name>
</gene>
<evidence type="ECO:0000313" key="2">
    <source>
        <dbReference type="Proteomes" id="UP000449846"/>
    </source>
</evidence>
<reference evidence="1 2" key="1">
    <citation type="submission" date="2019-11" db="EMBL/GenBank/DDBJ databases">
        <authorList>
            <person name="Dong K."/>
        </authorList>
    </citation>
    <scope>NUCLEOTIDE SEQUENCE [LARGE SCALE GENOMIC DNA]</scope>
    <source>
        <strain evidence="1 2">NBRC 112902</strain>
    </source>
</reference>
<proteinExistence type="predicted"/>
<dbReference type="EMBL" id="WMIG01000026">
    <property type="protein sequence ID" value="MTH62135.1"/>
    <property type="molecule type" value="Genomic_DNA"/>
</dbReference>
<keyword evidence="2" id="KW-1185">Reference proteome</keyword>